<dbReference type="GO" id="GO:0016787">
    <property type="term" value="F:hydrolase activity"/>
    <property type="evidence" value="ECO:0007669"/>
    <property type="project" value="UniProtKB-KW"/>
</dbReference>
<protein>
    <submittedName>
        <fullName evidence="1">Glycoside hydrolase family protein</fullName>
    </submittedName>
</protein>
<dbReference type="RefSeq" id="WP_035315106.1">
    <property type="nucleotide sequence ID" value="NZ_AODH01000040.1"/>
</dbReference>
<dbReference type="Gene3D" id="3.40.50.2000">
    <property type="entry name" value="Glycogen Phosphorylase B"/>
    <property type="match status" value="1"/>
</dbReference>
<sequence length="244" mass="28904">MKKVFITSEIKTVHGGLTASLLNKARILSQEMNEEILILTFNFDANYPDVIENIRERYQLDNRVKIINMNQHYCRKLSNNHQVKRAIFDASALVNGRPSGKKLTYYENDKLRVKRSVIDNRVLQDEFFTDSKRLYEKWIYDTDGCIAMRSFYQEGSTKVHRQIIYRPDGKAIIERLFEKDKIQKLRLFQEDDNIRNFESIEAFKTAFILEEIVKTEPTIIVSETRSQDRLLLDMKQSYIKKSFL</sequence>
<dbReference type="EMBL" id="AODH01000040">
    <property type="protein sequence ID" value="EUJ37620.1"/>
    <property type="molecule type" value="Genomic_DNA"/>
</dbReference>
<evidence type="ECO:0000313" key="2">
    <source>
        <dbReference type="Proteomes" id="UP000019243"/>
    </source>
</evidence>
<name>W7CLW5_9LIST</name>
<evidence type="ECO:0000313" key="1">
    <source>
        <dbReference type="EMBL" id="EUJ37620.1"/>
    </source>
</evidence>
<organism evidence="1 2">
    <name type="scientific">Brochothrix campestris FSL F6-1037</name>
    <dbReference type="NCBI Taxonomy" id="1265861"/>
    <lineage>
        <taxon>Bacteria</taxon>
        <taxon>Bacillati</taxon>
        <taxon>Bacillota</taxon>
        <taxon>Bacilli</taxon>
        <taxon>Bacillales</taxon>
        <taxon>Listeriaceae</taxon>
        <taxon>Brochothrix</taxon>
    </lineage>
</organism>
<dbReference type="AlphaFoldDB" id="W7CLW5"/>
<gene>
    <name evidence="1" type="ORF">BCAMP_09660</name>
</gene>
<dbReference type="OrthoDB" id="570545at2"/>
<comment type="caution">
    <text evidence="1">The sequence shown here is derived from an EMBL/GenBank/DDBJ whole genome shotgun (WGS) entry which is preliminary data.</text>
</comment>
<reference evidence="1 2" key="1">
    <citation type="submission" date="2012-12" db="EMBL/GenBank/DDBJ databases">
        <title>Novel taxa of Listeriaceae from agricultural environments in the United States.</title>
        <authorList>
            <person name="den Bakker H.C."/>
            <person name="Allred A."/>
            <person name="Warchocki S."/>
            <person name="Wright E.M."/>
            <person name="Burrell A."/>
            <person name="Nightingale K.K."/>
            <person name="Kephart D."/>
            <person name="Wiedmann M."/>
        </authorList>
    </citation>
    <scope>NUCLEOTIDE SEQUENCE [LARGE SCALE GENOMIC DNA]</scope>
    <source>
        <strain evidence="1 2">FSL F6-1037</strain>
    </source>
</reference>
<accession>W7CLW5</accession>
<keyword evidence="2" id="KW-1185">Reference proteome</keyword>
<keyword evidence="1" id="KW-0378">Hydrolase</keyword>
<proteinExistence type="predicted"/>
<dbReference type="Proteomes" id="UP000019243">
    <property type="component" value="Unassembled WGS sequence"/>
</dbReference>